<evidence type="ECO:0000256" key="43">
    <source>
        <dbReference type="ARBA" id="ARBA00056880"/>
    </source>
</evidence>
<sequence>MREYKLVVLGSGGVGKSALTVQFVQGIFVEKYDPTIEDSYRKQVEVDAQQCMLEILDTAGTEQFTAMRDLYMKNGQGFALVYSITAQSTFNDLQDLREQILRVKDTDDVPMILVGNKCDLEDERVVGKEQGQNLARQWNNCAFLESSAKSKINVNEVTNLDDSNWATAFSSQRAGLFTNAEPHSVTEDVTLSAVMLREDDPGEAASMSMFSDFLQSFLKHSSTTVFDLVEEYENICSSQVNILNKIVSRATPGLQKFSKTASMLWLLQQEMVTWRLLASLYRDRIQCALEDESMFAITLVVDWLESIAKDEIGDFSDNIEFYAKSVYWENTLHTLKQRQLSSYIGSVRPLVTELDPDAPIRQKMPLDDLDREDEVRLLKYLFTLIRAGMTEEAQRLCKRCGQAWRAATLEGWKLYHDPNVNGGTELEPVEGNPYRCIWKISCWRMAEDELFNRYERAIYAALSGNLKQLLPVCDSWEDTVWAYFRVMVDSLVEQEIRTSVMTLDETEELPREYLEANWTLEKVFEELQATDKKRVLEENQEHYHIVQKFLILGDIDGLMDEFSKWLSKSRNSLPGHLLRFMTHLILFFRTLGLQTKEEISIDVLKTYIQLLINEKHTNLIAFYTCHLPQDLAVAQYALFLEGVTEFEQRHHCLELAKEADLDIAAITKTVVENIRKKDDGEFSHHDLSPALDTGTTEEDRLKIDVIDWLVFDPAQRAEALKQGNAIMRKFLASKKHEAAKEVFVKIPQDSIAEIYNQWEEQGMDSPLPAEDDNAIREHLCIRAYLEAHETFNEWFKHMNSAPQKPTLTTQATFTEKVAHEHKEKKYEMDYGIWKGHLDALTADVKEKMYNVLLFVDGGWMVDVREDAEEDHERIHQMVLLRKLCLPMLCFLLHTILHSTGQYQECLQLADMVSSERHKLYLVFSKEELRKLLQKLRESSLMLLDQGLDPLGYEIQRRMKKPDREAGGCENAAAAEEGEGSRRQAGRPFPRLTASGYARVMASLADRVRGNGRIAAGLLLNLLVSICIVFLNKWIYVHYGFPNMSLTLVHFVVTWLGLYVCQKLDIFAPKSLPPSKLLLLALSFCGFVVFTNLSLQNNTIGTYQLAKAMTTPVIIVIQTLCYKKTFSTKIRLTLIPITLGVILNSYYDVKFNFLGTVFAALGVLVTSLYQVWVGAKQHELQVNSMQLLYYQAPMSSAMLLVAVPFFEPVFAEGGIFGPWSVSALLMVLLSGVIAFMVNLSIYWIIGNTSPVTQMCNTNMSVSTDGAVSTSQIPASEQETLVRPKPLLLKLLKSVGAQKDTYTMKEVIFYLGQYIMTKRLYDEKQQHIVYCSNDLLGDLFGVPSFSVKEHRKIYTMIYRNLVVVSQQAEPSDSGTSVSENRCHLEGGSNQKDLVQELQEEKPSSSDMVSRPSTSSRRRAVSETEENSDELPGERQRKRHKSDNISLSFDESLALCVIREICCERSSSSESTGTPSNPDLDAGVSEHSGDWLDQDSVSDQFSVEFEVESLDSEDYSLSEEGQELSDEDDEVVYRVTVYQAGESDTDSFEEDPEISLADYWKCTSCNEMNPPLPPHCNRCWALRENWLPEDKGKDKGNMSEKAKLGDSMQEDEGFDVPDCKKSTVSDSRESCVEENDDKITQASLSQESEDYSQPSTSNSIIYSSQEDVKEFEREETQDKEESMESSFPLNAIEPCVICQGRPKNGCIVHGKTGHLMACFTCAKKLKKRNKPCPVCRQPIQMIVLTYFP</sequence>
<proteinExistence type="inferred from homology"/>
<evidence type="ECO:0000256" key="31">
    <source>
        <dbReference type="ARBA" id="ARBA00022990"/>
    </source>
</evidence>
<dbReference type="InterPro" id="IPR038851">
    <property type="entry name" value="Rap1"/>
</dbReference>
<dbReference type="NCBIfam" id="TIGR00231">
    <property type="entry name" value="small_GTP"/>
    <property type="match status" value="1"/>
</dbReference>
<accession>A0A6B0S591</accession>
<dbReference type="PROSITE" id="PS51421">
    <property type="entry name" value="RAS"/>
    <property type="match status" value="1"/>
</dbReference>
<dbReference type="CDD" id="cd16783">
    <property type="entry name" value="mRING-HC-C2H2C4_MDM2"/>
    <property type="match status" value="1"/>
</dbReference>
<evidence type="ECO:0000256" key="46">
    <source>
        <dbReference type="ARBA" id="ARBA00078966"/>
    </source>
</evidence>
<dbReference type="GO" id="GO:0006406">
    <property type="term" value="P:mRNA export from nucleus"/>
    <property type="evidence" value="ECO:0007669"/>
    <property type="project" value="TreeGrafter"/>
</dbReference>
<dbReference type="GO" id="GO:0017056">
    <property type="term" value="F:structural constituent of nuclear pore"/>
    <property type="evidence" value="ECO:0007669"/>
    <property type="project" value="InterPro"/>
</dbReference>
<evidence type="ECO:0000256" key="3">
    <source>
        <dbReference type="ARBA" id="ARBA00004496"/>
    </source>
</evidence>
<dbReference type="GO" id="GO:0005829">
    <property type="term" value="C:cytosol"/>
    <property type="evidence" value="ECO:0007669"/>
    <property type="project" value="UniProtKB-ARBA"/>
</dbReference>
<dbReference type="SUPFAM" id="SSF90209">
    <property type="entry name" value="Ran binding protein zinc finger-like"/>
    <property type="match status" value="1"/>
</dbReference>
<evidence type="ECO:0000313" key="53">
    <source>
        <dbReference type="EMBL" id="MXQ97728.1"/>
    </source>
</evidence>
<dbReference type="GO" id="GO:0008270">
    <property type="term" value="F:zinc ion binding"/>
    <property type="evidence" value="ECO:0007669"/>
    <property type="project" value="UniProtKB-KW"/>
</dbReference>
<keyword evidence="25" id="KW-0378">Hydrolase</keyword>
<dbReference type="Proteomes" id="UP000322234">
    <property type="component" value="Unassembled WGS sequence"/>
</dbReference>
<dbReference type="GO" id="GO:0002039">
    <property type="term" value="F:p53 binding"/>
    <property type="evidence" value="ECO:0007669"/>
    <property type="project" value="UniProtKB-ARBA"/>
</dbReference>
<evidence type="ECO:0000259" key="52">
    <source>
        <dbReference type="PROSITE" id="PS51925"/>
    </source>
</evidence>
<dbReference type="FunFam" id="2.30.30.380:FF:000005">
    <property type="entry name" value="E3 ubiquitin-protein ligase Mdm2"/>
    <property type="match status" value="1"/>
</dbReference>
<keyword evidence="27" id="KW-0862">Zinc</keyword>
<evidence type="ECO:0000256" key="12">
    <source>
        <dbReference type="ARBA" id="ARBA00016702"/>
    </source>
</evidence>
<evidence type="ECO:0000256" key="29">
    <source>
        <dbReference type="ARBA" id="ARBA00022843"/>
    </source>
</evidence>
<reference evidence="53" key="1">
    <citation type="submission" date="2019-10" db="EMBL/GenBank/DDBJ databases">
        <title>The sequence and de novo assembly of the wild yak genome.</title>
        <authorList>
            <person name="Liu Y."/>
        </authorList>
    </citation>
    <scope>NUCLEOTIDE SEQUENCE [LARGE SCALE GENOMIC DNA]</scope>
    <source>
        <strain evidence="53">WY2019</strain>
    </source>
</reference>
<evidence type="ECO:0000256" key="5">
    <source>
        <dbReference type="ARBA" id="ARBA00004604"/>
    </source>
</evidence>
<evidence type="ECO:0000256" key="44">
    <source>
        <dbReference type="ARBA" id="ARBA00063956"/>
    </source>
</evidence>
<dbReference type="PIRSF" id="PIRSF006748">
    <property type="entry name" value="p53_MDM_2/4"/>
    <property type="match status" value="1"/>
</dbReference>
<dbReference type="InterPro" id="IPR013083">
    <property type="entry name" value="Znf_RING/FYVE/PHD"/>
</dbReference>
<dbReference type="PIRSF" id="PIRSF500700">
    <property type="entry name" value="MDM2"/>
    <property type="match status" value="1"/>
</dbReference>
<evidence type="ECO:0000256" key="8">
    <source>
        <dbReference type="ARBA" id="ARBA00005803"/>
    </source>
</evidence>
<comment type="catalytic activity">
    <reaction evidence="42">
        <text>GTP + H2O = GDP + phosphate + H(+)</text>
        <dbReference type="Rhea" id="RHEA:19669"/>
        <dbReference type="ChEBI" id="CHEBI:15377"/>
        <dbReference type="ChEBI" id="CHEBI:15378"/>
        <dbReference type="ChEBI" id="CHEBI:37565"/>
        <dbReference type="ChEBI" id="CHEBI:43474"/>
        <dbReference type="ChEBI" id="CHEBI:58189"/>
        <dbReference type="EC" id="3.6.5.2"/>
    </reaction>
</comment>
<evidence type="ECO:0000256" key="25">
    <source>
        <dbReference type="ARBA" id="ARBA00022801"/>
    </source>
</evidence>
<dbReference type="InterPro" id="IPR001841">
    <property type="entry name" value="Znf_RING"/>
</dbReference>
<keyword evidence="16" id="KW-0488">Methylation</keyword>
<evidence type="ECO:0000256" key="14">
    <source>
        <dbReference type="ARBA" id="ARBA00022448"/>
    </source>
</evidence>
<keyword evidence="14" id="KW-0813">Transport</keyword>
<dbReference type="FunFam" id="1.10.245.10:FF:000002">
    <property type="entry name" value="E3 ubiquitin-protein ligase Mdm2"/>
    <property type="match status" value="1"/>
</dbReference>
<dbReference type="FunFam" id="3.40.50.300:FF:000182">
    <property type="entry name" value="ras-related protein Rap-1b"/>
    <property type="match status" value="1"/>
</dbReference>
<dbReference type="EMBL" id="VBQZ03000200">
    <property type="protein sequence ID" value="MXQ97728.1"/>
    <property type="molecule type" value="Genomic_DNA"/>
</dbReference>
<keyword evidence="19" id="KW-0808">Transferase</keyword>
<dbReference type="InterPro" id="IPR005225">
    <property type="entry name" value="Small_GTP-bd"/>
</dbReference>
<dbReference type="GO" id="GO:0006606">
    <property type="term" value="P:protein import into nucleus"/>
    <property type="evidence" value="ECO:0007669"/>
    <property type="project" value="TreeGrafter"/>
</dbReference>
<dbReference type="FunFam" id="3.30.40.10:FF:000076">
    <property type="entry name" value="E3 ubiquitin-protein ligase Mdm2"/>
    <property type="match status" value="1"/>
</dbReference>
<dbReference type="GO" id="GO:0042802">
    <property type="term" value="F:identical protein binding"/>
    <property type="evidence" value="ECO:0007669"/>
    <property type="project" value="InterPro"/>
</dbReference>
<evidence type="ECO:0000256" key="10">
    <source>
        <dbReference type="ARBA" id="ARBA00011984"/>
    </source>
</evidence>
<evidence type="ECO:0000256" key="11">
    <source>
        <dbReference type="ARBA" id="ARBA00012483"/>
    </source>
</evidence>
<dbReference type="InterPro" id="IPR003121">
    <property type="entry name" value="SWIB_MDM2_domain"/>
</dbReference>
<dbReference type="SMART" id="SM00173">
    <property type="entry name" value="RAS"/>
    <property type="match status" value="1"/>
</dbReference>
<keyword evidence="35 49" id="KW-0472">Membrane</keyword>
<evidence type="ECO:0000256" key="41">
    <source>
        <dbReference type="ARBA" id="ARBA00032811"/>
    </source>
</evidence>
<feature type="region of interest" description="Disordered" evidence="48">
    <location>
        <begin position="961"/>
        <end position="988"/>
    </location>
</feature>
<evidence type="ECO:0000256" key="32">
    <source>
        <dbReference type="ARBA" id="ARBA00023010"/>
    </source>
</evidence>
<dbReference type="Gene3D" id="2.30.30.380">
    <property type="entry name" value="Zn-finger domain of Sec23/24"/>
    <property type="match status" value="1"/>
</dbReference>
<dbReference type="Gene3D" id="3.40.50.300">
    <property type="entry name" value="P-loop containing nucleotide triphosphate hydrolases"/>
    <property type="match status" value="1"/>
</dbReference>
<dbReference type="Gene3D" id="1.10.245.10">
    <property type="entry name" value="SWIB/MDM2 domain"/>
    <property type="match status" value="1"/>
</dbReference>
<keyword evidence="37" id="KW-0449">Lipoprotein</keyword>
<dbReference type="InterPro" id="IPR036885">
    <property type="entry name" value="SWIB_MDM2_dom_sf"/>
</dbReference>
<dbReference type="SMART" id="SM00174">
    <property type="entry name" value="RHO"/>
    <property type="match status" value="1"/>
</dbReference>
<evidence type="ECO:0000259" key="51">
    <source>
        <dbReference type="PROSITE" id="PS50199"/>
    </source>
</evidence>
<keyword evidence="49" id="KW-1133">Transmembrane helix</keyword>
<evidence type="ECO:0000256" key="1">
    <source>
        <dbReference type="ARBA" id="ARBA00000900"/>
    </source>
</evidence>
<evidence type="ECO:0000256" key="33">
    <source>
        <dbReference type="ARBA" id="ARBA00023132"/>
    </source>
</evidence>
<keyword evidence="21" id="KW-0479">Metal-binding</keyword>
<evidence type="ECO:0000256" key="20">
    <source>
        <dbReference type="ARBA" id="ARBA00022703"/>
    </source>
</evidence>
<keyword evidence="37" id="KW-0636">Prenylation</keyword>
<dbReference type="Pfam" id="PF03151">
    <property type="entry name" value="TPT"/>
    <property type="match status" value="1"/>
</dbReference>
<dbReference type="Pfam" id="PF02201">
    <property type="entry name" value="SWIB"/>
    <property type="match status" value="1"/>
</dbReference>
<dbReference type="InterPro" id="IPR044080">
    <property type="entry name" value="MDM2_mRING-HC-C2H2C4"/>
</dbReference>
<dbReference type="GO" id="GO:0000776">
    <property type="term" value="C:kinetochore"/>
    <property type="evidence" value="ECO:0007669"/>
    <property type="project" value="UniProtKB-KW"/>
</dbReference>
<dbReference type="PRINTS" id="PR00449">
    <property type="entry name" value="RASTRNSFRMNG"/>
</dbReference>
<dbReference type="CDD" id="cd17672">
    <property type="entry name" value="MDM2"/>
    <property type="match status" value="1"/>
</dbReference>
<dbReference type="GO" id="GO:0061630">
    <property type="term" value="F:ubiquitin protein ligase activity"/>
    <property type="evidence" value="ECO:0007669"/>
    <property type="project" value="UniProtKB-EC"/>
</dbReference>
<keyword evidence="34" id="KW-0342">GTP-binding</keyword>
<dbReference type="GO" id="GO:0031965">
    <property type="term" value="C:nuclear membrane"/>
    <property type="evidence" value="ECO:0007669"/>
    <property type="project" value="UniProtKB-SubCell"/>
</dbReference>
<keyword evidence="17" id="KW-0963">Cytoplasm</keyword>
<evidence type="ECO:0000256" key="39">
    <source>
        <dbReference type="ARBA" id="ARBA00030148"/>
    </source>
</evidence>
<feature type="transmembrane region" description="Helical" evidence="49">
    <location>
        <begin position="1040"/>
        <end position="1060"/>
    </location>
</feature>
<feature type="transmembrane region" description="Helical" evidence="49">
    <location>
        <begin position="1217"/>
        <end position="1244"/>
    </location>
</feature>
<dbReference type="Gene3D" id="1.10.3450.20">
    <property type="match status" value="1"/>
</dbReference>
<evidence type="ECO:0000256" key="4">
    <source>
        <dbReference type="ARBA" id="ARBA00004567"/>
    </source>
</evidence>
<dbReference type="Pfam" id="PF04121">
    <property type="entry name" value="Nup84_Nup100"/>
    <property type="match status" value="1"/>
</dbReference>
<evidence type="ECO:0000256" key="30">
    <source>
        <dbReference type="ARBA" id="ARBA00022927"/>
    </source>
</evidence>
<dbReference type="FunFam" id="1.10.3450.20:FF:000001">
    <property type="entry name" value="Nuclear pore complex protein"/>
    <property type="match status" value="1"/>
</dbReference>
<evidence type="ECO:0000313" key="54">
    <source>
        <dbReference type="Proteomes" id="UP000322234"/>
    </source>
</evidence>
<keyword evidence="18" id="KW-0597">Phosphoprotein</keyword>
<dbReference type="SUPFAM" id="SSF47592">
    <property type="entry name" value="SWIB/MDM2 domain"/>
    <property type="match status" value="2"/>
</dbReference>
<comment type="subunit">
    <text evidence="44">Part of the nuclear pore complex (NPC). Forms part of the Nup160 subcomplex in the nuclear pore which is composed of NUP160, NUP133, NUP107 and Nup96; this complex plays a role in RNA export and in tethering Nup98 and NUP153 to the nucleus. Does not interact with TPR. Interacts with ZNF106.</text>
</comment>
<evidence type="ECO:0000256" key="34">
    <source>
        <dbReference type="ARBA" id="ARBA00023134"/>
    </source>
</evidence>
<evidence type="ECO:0000256" key="47">
    <source>
        <dbReference type="PROSITE-ProRule" id="PRU00322"/>
    </source>
</evidence>
<dbReference type="SMART" id="SM00176">
    <property type="entry name" value="RAN"/>
    <property type="match status" value="1"/>
</dbReference>
<dbReference type="SUPFAM" id="SSF57850">
    <property type="entry name" value="RING/U-box"/>
    <property type="match status" value="1"/>
</dbReference>
<evidence type="ECO:0000256" key="26">
    <source>
        <dbReference type="ARBA" id="ARBA00022816"/>
    </source>
</evidence>
<evidence type="ECO:0000256" key="27">
    <source>
        <dbReference type="ARBA" id="ARBA00022833"/>
    </source>
</evidence>
<dbReference type="SMART" id="SM00175">
    <property type="entry name" value="RAB"/>
    <property type="match status" value="1"/>
</dbReference>
<dbReference type="EC" id="3.6.5.2" evidence="10"/>
<feature type="compositionally biased region" description="Basic and acidic residues" evidence="48">
    <location>
        <begin position="1587"/>
        <end position="1601"/>
    </location>
</feature>
<keyword evidence="38" id="KW-0137">Centromere</keyword>
<feature type="region of interest" description="Disordered" evidence="48">
    <location>
        <begin position="1587"/>
        <end position="1656"/>
    </location>
</feature>
<dbReference type="GO" id="GO:0006915">
    <property type="term" value="P:apoptotic process"/>
    <property type="evidence" value="ECO:0007669"/>
    <property type="project" value="UniProtKB-KW"/>
</dbReference>
<dbReference type="InterPro" id="IPR001806">
    <property type="entry name" value="Small_GTPase"/>
</dbReference>
<feature type="domain" description="RanBP2-type" evidence="51">
    <location>
        <begin position="1553"/>
        <end position="1582"/>
    </location>
</feature>
<dbReference type="PROSITE" id="PS50089">
    <property type="entry name" value="ZF_RING_2"/>
    <property type="match status" value="1"/>
</dbReference>
<feature type="compositionally biased region" description="Basic and acidic residues" evidence="48">
    <location>
        <begin position="1614"/>
        <end position="1628"/>
    </location>
</feature>
<organism evidence="53 54">
    <name type="scientific">Bos mutus</name>
    <name type="common">wild yak</name>
    <dbReference type="NCBI Taxonomy" id="72004"/>
    <lineage>
        <taxon>Eukaryota</taxon>
        <taxon>Metazoa</taxon>
        <taxon>Chordata</taxon>
        <taxon>Craniata</taxon>
        <taxon>Vertebrata</taxon>
        <taxon>Euteleostomi</taxon>
        <taxon>Mammalia</taxon>
        <taxon>Eutheria</taxon>
        <taxon>Laurasiatheria</taxon>
        <taxon>Artiodactyla</taxon>
        <taxon>Ruminantia</taxon>
        <taxon>Pecora</taxon>
        <taxon>Bovidae</taxon>
        <taxon>Bovinae</taxon>
        <taxon>Bos</taxon>
    </lineage>
</organism>
<comment type="caution">
    <text evidence="53">The sequence shown here is derived from an EMBL/GenBank/DDBJ whole genome shotgun (WGS) entry which is preliminary data.</text>
</comment>
<comment type="similarity">
    <text evidence="8">Belongs to the MDM2/MDM4 family.</text>
</comment>
<evidence type="ECO:0000256" key="35">
    <source>
        <dbReference type="ARBA" id="ARBA00023136"/>
    </source>
</evidence>
<evidence type="ECO:0000256" key="7">
    <source>
        <dbReference type="ARBA" id="ARBA00004642"/>
    </source>
</evidence>
<feature type="region of interest" description="Disordered" evidence="48">
    <location>
        <begin position="1505"/>
        <end position="1524"/>
    </location>
</feature>
<dbReference type="Pfam" id="PF00641">
    <property type="entry name" value="Zn_ribbon_RanBP"/>
    <property type="match status" value="1"/>
</dbReference>
<keyword evidence="24" id="KW-0833">Ubl conjugation pathway</keyword>
<feature type="domain" description="RING-type" evidence="50">
    <location>
        <begin position="1692"/>
        <end position="1733"/>
    </location>
</feature>
<dbReference type="CDD" id="cd04175">
    <property type="entry name" value="Rap1"/>
    <property type="match status" value="1"/>
</dbReference>
<keyword evidence="36" id="KW-0539">Nucleus</keyword>
<feature type="region of interest" description="Disordered" evidence="48">
    <location>
        <begin position="1464"/>
        <end position="1490"/>
    </location>
</feature>
<dbReference type="InterPro" id="IPR036443">
    <property type="entry name" value="Znf_RanBP2_sf"/>
</dbReference>
<dbReference type="PANTHER" id="PTHR13003">
    <property type="entry name" value="NUP107-RELATED"/>
    <property type="match status" value="1"/>
</dbReference>
<keyword evidence="15" id="KW-0158">Chromosome</keyword>
<keyword evidence="28" id="KW-0995">Kinetochore</keyword>
<evidence type="ECO:0000256" key="49">
    <source>
        <dbReference type="SAM" id="Phobius"/>
    </source>
</evidence>
<evidence type="ECO:0000256" key="21">
    <source>
        <dbReference type="ARBA" id="ARBA00022723"/>
    </source>
</evidence>
<feature type="domain" description="DM2" evidence="52">
    <location>
        <begin position="1278"/>
        <end position="1361"/>
    </location>
</feature>
<evidence type="ECO:0000256" key="36">
    <source>
        <dbReference type="ARBA" id="ARBA00023242"/>
    </source>
</evidence>
<dbReference type="GO" id="GO:0010468">
    <property type="term" value="P:regulation of gene expression"/>
    <property type="evidence" value="ECO:0007669"/>
    <property type="project" value="UniProtKB-ARBA"/>
</dbReference>
<feature type="compositionally biased region" description="Polar residues" evidence="48">
    <location>
        <begin position="1402"/>
        <end position="1412"/>
    </location>
</feature>
<evidence type="ECO:0000256" key="19">
    <source>
        <dbReference type="ARBA" id="ARBA00022679"/>
    </source>
</evidence>
<dbReference type="InterPro" id="IPR027417">
    <property type="entry name" value="P-loop_NTPase"/>
</dbReference>
<evidence type="ECO:0000256" key="2">
    <source>
        <dbReference type="ARBA" id="ARBA00004126"/>
    </source>
</evidence>
<feature type="region of interest" description="Disordered" evidence="48">
    <location>
        <begin position="1395"/>
        <end position="1440"/>
    </location>
</feature>
<evidence type="ECO:0000256" key="9">
    <source>
        <dbReference type="ARBA" id="ARBA00009510"/>
    </source>
</evidence>
<dbReference type="FunFam" id="1.20.190.50:FF:000001">
    <property type="entry name" value="Nuclear pore complex protein"/>
    <property type="match status" value="1"/>
</dbReference>
<evidence type="ECO:0000256" key="23">
    <source>
        <dbReference type="ARBA" id="ARBA00022771"/>
    </source>
</evidence>
<dbReference type="GO" id="GO:0006511">
    <property type="term" value="P:ubiquitin-dependent protein catabolic process"/>
    <property type="evidence" value="ECO:0007669"/>
    <property type="project" value="UniProtKB-ARBA"/>
</dbReference>
<feature type="transmembrane region" description="Helical" evidence="49">
    <location>
        <begin position="1152"/>
        <end position="1174"/>
    </location>
</feature>
<keyword evidence="31" id="KW-0007">Acetylation</keyword>
<dbReference type="GO" id="GO:0032486">
    <property type="term" value="P:Rap protein signal transduction"/>
    <property type="evidence" value="ECO:0007669"/>
    <property type="project" value="InterPro"/>
</dbReference>
<comment type="subcellular location">
    <subcellularLocation>
        <location evidence="6">Chromosome</location>
        <location evidence="6">Centromere</location>
        <location evidence="6">Kinetochore</location>
    </subcellularLocation>
    <subcellularLocation>
        <location evidence="3">Cytoplasm</location>
    </subcellularLocation>
    <subcellularLocation>
        <location evidence="2">Nucleus membrane</location>
    </subcellularLocation>
    <subcellularLocation>
        <location evidence="4">Nucleus</location>
        <location evidence="4">Nuclear pore complex</location>
    </subcellularLocation>
    <subcellularLocation>
        <location evidence="5">Nucleus</location>
        <location evidence="5">Nucleolus</location>
    </subcellularLocation>
    <subcellularLocation>
        <location evidence="7">Nucleus</location>
        <location evidence="7">Nucleoplasm</location>
    </subcellularLocation>
</comment>
<feature type="transmembrane region" description="Helical" evidence="49">
    <location>
        <begin position="1186"/>
        <end position="1205"/>
    </location>
</feature>
<dbReference type="GO" id="GO:0003925">
    <property type="term" value="F:G protein activity"/>
    <property type="evidence" value="ECO:0007669"/>
    <property type="project" value="UniProtKB-EC"/>
</dbReference>
<evidence type="ECO:0000259" key="50">
    <source>
        <dbReference type="PROSITE" id="PS50089"/>
    </source>
</evidence>
<comment type="function">
    <text evidence="43">Plays a role in the nuclear pore complex (NPC) assembly and/or maintenance. Required for the assembly of peripheral proteins into the NPC. May anchor NUP62 to the NPC. Involved in nephrogenesis.</text>
</comment>
<evidence type="ECO:0000256" key="42">
    <source>
        <dbReference type="ARBA" id="ARBA00048098"/>
    </source>
</evidence>
<evidence type="ECO:0000256" key="37">
    <source>
        <dbReference type="ARBA" id="ARBA00023289"/>
    </source>
</evidence>
<keyword evidence="54" id="KW-1185">Reference proteome</keyword>
<name>A0A6B0S591_9CETA</name>
<comment type="similarity">
    <text evidence="9">Belongs to the nucleoporin Nup84/Nup107 family.</text>
</comment>
<dbReference type="Gene3D" id="3.30.40.10">
    <property type="entry name" value="Zinc/RING finger domain, C3HC4 (zinc finger)"/>
    <property type="match status" value="1"/>
</dbReference>
<feature type="transmembrane region" description="Helical" evidence="49">
    <location>
        <begin position="1076"/>
        <end position="1094"/>
    </location>
</feature>
<evidence type="ECO:0000256" key="22">
    <source>
        <dbReference type="ARBA" id="ARBA00022741"/>
    </source>
</evidence>
<dbReference type="GO" id="GO:0043066">
    <property type="term" value="P:negative regulation of apoptotic process"/>
    <property type="evidence" value="ECO:0007669"/>
    <property type="project" value="InterPro"/>
</dbReference>
<protein>
    <recommendedName>
        <fullName evidence="13">E3 ubiquitin-protein ligase Mdm2</fullName>
        <ecNumber evidence="11">2.3.2.27</ecNumber>
        <ecNumber evidence="10">3.6.5.2</ecNumber>
    </recommendedName>
    <alternativeName>
        <fullName evidence="46">107 kDa nucleoporin</fullName>
    </alternativeName>
    <alternativeName>
        <fullName evidence="41">Double minute 2 protein</fullName>
    </alternativeName>
    <alternativeName>
        <fullName evidence="12">Nuclear pore complex protein Nup107</fullName>
    </alternativeName>
    <alternativeName>
        <fullName evidence="45">Nucleoporin Nup107</fullName>
    </alternativeName>
    <alternativeName>
        <fullName evidence="40">RING-type E3 ubiquitin transferase Mdm2</fullName>
    </alternativeName>
    <alternativeName>
        <fullName evidence="39">p53-binding protein Mdm2</fullName>
    </alternativeName>
</protein>
<dbReference type="InterPro" id="IPR028340">
    <property type="entry name" value="Mdm2"/>
</dbReference>
<evidence type="ECO:0000256" key="13">
    <source>
        <dbReference type="ARBA" id="ARBA00018786"/>
    </source>
</evidence>
<dbReference type="GO" id="GO:0031080">
    <property type="term" value="C:nuclear pore outer ring"/>
    <property type="evidence" value="ECO:0007669"/>
    <property type="project" value="TreeGrafter"/>
</dbReference>
<dbReference type="InterPro" id="IPR016495">
    <property type="entry name" value="p53_neg-reg_MDM_2/4"/>
</dbReference>
<keyword evidence="49" id="KW-0812">Transmembrane</keyword>
<evidence type="ECO:0000256" key="6">
    <source>
        <dbReference type="ARBA" id="ARBA00004629"/>
    </source>
</evidence>
<keyword evidence="33" id="KW-0906">Nuclear pore complex</keyword>
<dbReference type="GO" id="GO:0045931">
    <property type="term" value="P:positive regulation of mitotic cell cycle"/>
    <property type="evidence" value="ECO:0007669"/>
    <property type="project" value="UniProtKB-ARBA"/>
</dbReference>
<dbReference type="PROSITE" id="PS51419">
    <property type="entry name" value="RAB"/>
    <property type="match status" value="1"/>
</dbReference>
<keyword evidence="26" id="KW-0509">mRNA transport</keyword>
<dbReference type="PROSITE" id="PS50199">
    <property type="entry name" value="ZF_RANBP2_2"/>
    <property type="match status" value="1"/>
</dbReference>
<dbReference type="PROSITE" id="PS51925">
    <property type="entry name" value="SWIB_MDM2"/>
    <property type="match status" value="1"/>
</dbReference>
<keyword evidence="32" id="KW-0811">Translocation</keyword>
<dbReference type="EC" id="2.3.2.27" evidence="11"/>
<evidence type="ECO:0000256" key="15">
    <source>
        <dbReference type="ARBA" id="ARBA00022454"/>
    </source>
</evidence>
<evidence type="ECO:0000256" key="45">
    <source>
        <dbReference type="ARBA" id="ARBA00078239"/>
    </source>
</evidence>
<keyword evidence="29" id="KW-0832">Ubl conjugation</keyword>
<dbReference type="GO" id="GO:0005654">
    <property type="term" value="C:nucleoplasm"/>
    <property type="evidence" value="ECO:0007669"/>
    <property type="project" value="UniProtKB-SubCell"/>
</dbReference>
<evidence type="ECO:0000256" key="24">
    <source>
        <dbReference type="ARBA" id="ARBA00022786"/>
    </source>
</evidence>
<dbReference type="Pfam" id="PF00071">
    <property type="entry name" value="Ras"/>
    <property type="match status" value="1"/>
</dbReference>
<dbReference type="Gene3D" id="1.20.190.50">
    <property type="match status" value="1"/>
</dbReference>
<dbReference type="GO" id="GO:0005525">
    <property type="term" value="F:GTP binding"/>
    <property type="evidence" value="ECO:0007669"/>
    <property type="project" value="UniProtKB-KW"/>
</dbReference>
<dbReference type="PANTHER" id="PTHR13003:SF2">
    <property type="entry name" value="NUCLEAR PORE COMPLEX PROTEIN NUP107"/>
    <property type="match status" value="1"/>
</dbReference>
<keyword evidence="23 47" id="KW-0863">Zinc-finger</keyword>
<dbReference type="PROSITE" id="PS51420">
    <property type="entry name" value="RHO"/>
    <property type="match status" value="1"/>
</dbReference>
<evidence type="ECO:0000256" key="40">
    <source>
        <dbReference type="ARBA" id="ARBA00032614"/>
    </source>
</evidence>
<dbReference type="InterPro" id="IPR004853">
    <property type="entry name" value="Sugar_P_trans_dom"/>
</dbReference>
<keyword evidence="22" id="KW-0547">Nucleotide-binding</keyword>
<dbReference type="GO" id="GO:0005730">
    <property type="term" value="C:nucleolus"/>
    <property type="evidence" value="ECO:0007669"/>
    <property type="project" value="UniProtKB-SubCell"/>
</dbReference>
<evidence type="ECO:0000256" key="16">
    <source>
        <dbReference type="ARBA" id="ARBA00022481"/>
    </source>
</evidence>
<evidence type="ECO:0000256" key="18">
    <source>
        <dbReference type="ARBA" id="ARBA00022553"/>
    </source>
</evidence>
<evidence type="ECO:0000256" key="48">
    <source>
        <dbReference type="SAM" id="MobiDB-lite"/>
    </source>
</evidence>
<evidence type="ECO:0000256" key="17">
    <source>
        <dbReference type="ARBA" id="ARBA00022490"/>
    </source>
</evidence>
<dbReference type="InterPro" id="IPR001876">
    <property type="entry name" value="Znf_RanBP2"/>
</dbReference>
<evidence type="ECO:0000256" key="38">
    <source>
        <dbReference type="ARBA" id="ARBA00023328"/>
    </source>
</evidence>
<feature type="transmembrane region" description="Helical" evidence="49">
    <location>
        <begin position="1013"/>
        <end position="1034"/>
    </location>
</feature>
<evidence type="ECO:0000256" key="28">
    <source>
        <dbReference type="ARBA" id="ARBA00022838"/>
    </source>
</evidence>
<gene>
    <name evidence="53" type="ORF">E5288_WYG011609</name>
</gene>
<comment type="catalytic activity">
    <reaction evidence="1">
        <text>S-ubiquitinyl-[E2 ubiquitin-conjugating enzyme]-L-cysteine + [acceptor protein]-L-lysine = [E2 ubiquitin-conjugating enzyme]-L-cysteine + N(6)-ubiquitinyl-[acceptor protein]-L-lysine.</text>
        <dbReference type="EC" id="2.3.2.27"/>
    </reaction>
</comment>
<dbReference type="PROSITE" id="PS01358">
    <property type="entry name" value="ZF_RANBP2_1"/>
    <property type="match status" value="1"/>
</dbReference>
<dbReference type="SUPFAM" id="SSF52540">
    <property type="entry name" value="P-loop containing nucleoside triphosphate hydrolases"/>
    <property type="match status" value="1"/>
</dbReference>
<feature type="compositionally biased region" description="Polar residues" evidence="48">
    <location>
        <begin position="1637"/>
        <end position="1656"/>
    </location>
</feature>
<dbReference type="GO" id="GO:0000973">
    <property type="term" value="P:post-transcriptional tethering of RNA polymerase II gene DNA at nuclear periphery"/>
    <property type="evidence" value="ECO:0007669"/>
    <property type="project" value="TreeGrafter"/>
</dbReference>
<keyword evidence="30" id="KW-0653">Protein transport</keyword>
<keyword evidence="20" id="KW-0053">Apoptosis</keyword>
<dbReference type="InterPro" id="IPR007252">
    <property type="entry name" value="Nup84/Nup107"/>
</dbReference>
<dbReference type="Pfam" id="PF13920">
    <property type="entry name" value="zf-C3HC4_3"/>
    <property type="match status" value="1"/>
</dbReference>